<feature type="non-terminal residue" evidence="3">
    <location>
        <position position="1"/>
    </location>
</feature>
<accession>X1JQW8</accession>
<evidence type="ECO:0000313" key="3">
    <source>
        <dbReference type="EMBL" id="GAH97126.1"/>
    </source>
</evidence>
<feature type="region of interest" description="Disordered" evidence="2">
    <location>
        <begin position="85"/>
        <end position="110"/>
    </location>
</feature>
<feature type="compositionally biased region" description="Basic residues" evidence="2">
    <location>
        <begin position="87"/>
        <end position="110"/>
    </location>
</feature>
<gene>
    <name evidence="3" type="ORF">S06H3_04348</name>
</gene>
<sequence length="110" mass="12889">IEEVHQSYHDTLEEKYGEAPDLVIARLPPSYRPLALIQLTNEVQQVAEYKQQIAEEAKRKATERADVAEKDLERVKKYRLKLEAKRQRAKLRARKQKSPHKKKRKGKSKG</sequence>
<evidence type="ECO:0000256" key="1">
    <source>
        <dbReference type="SAM" id="Coils"/>
    </source>
</evidence>
<protein>
    <submittedName>
        <fullName evidence="3">Uncharacterized protein</fullName>
    </submittedName>
</protein>
<dbReference type="EMBL" id="BARV01001517">
    <property type="protein sequence ID" value="GAH97126.1"/>
    <property type="molecule type" value="Genomic_DNA"/>
</dbReference>
<dbReference type="AlphaFoldDB" id="X1JQW8"/>
<keyword evidence="1" id="KW-0175">Coiled coil</keyword>
<reference evidence="3" key="1">
    <citation type="journal article" date="2014" name="Front. Microbiol.">
        <title>High frequency of phylogenetically diverse reductive dehalogenase-homologous genes in deep subseafloor sedimentary metagenomes.</title>
        <authorList>
            <person name="Kawai M."/>
            <person name="Futagami T."/>
            <person name="Toyoda A."/>
            <person name="Takaki Y."/>
            <person name="Nishi S."/>
            <person name="Hori S."/>
            <person name="Arai W."/>
            <person name="Tsubouchi T."/>
            <person name="Morono Y."/>
            <person name="Uchiyama I."/>
            <person name="Ito T."/>
            <person name="Fujiyama A."/>
            <person name="Inagaki F."/>
            <person name="Takami H."/>
        </authorList>
    </citation>
    <scope>NUCLEOTIDE SEQUENCE</scope>
    <source>
        <strain evidence="3">Expedition CK06-06</strain>
    </source>
</reference>
<feature type="coiled-coil region" evidence="1">
    <location>
        <begin position="39"/>
        <end position="85"/>
    </location>
</feature>
<proteinExistence type="predicted"/>
<comment type="caution">
    <text evidence="3">The sequence shown here is derived from an EMBL/GenBank/DDBJ whole genome shotgun (WGS) entry which is preliminary data.</text>
</comment>
<name>X1JQW8_9ZZZZ</name>
<organism evidence="3">
    <name type="scientific">marine sediment metagenome</name>
    <dbReference type="NCBI Taxonomy" id="412755"/>
    <lineage>
        <taxon>unclassified sequences</taxon>
        <taxon>metagenomes</taxon>
        <taxon>ecological metagenomes</taxon>
    </lineage>
</organism>
<evidence type="ECO:0000256" key="2">
    <source>
        <dbReference type="SAM" id="MobiDB-lite"/>
    </source>
</evidence>